<protein>
    <submittedName>
        <fullName evidence="1">Uncharacterized protein</fullName>
    </submittedName>
</protein>
<dbReference type="EMBL" id="NHTK01005466">
    <property type="protein sequence ID" value="PPQ78375.1"/>
    <property type="molecule type" value="Genomic_DNA"/>
</dbReference>
<dbReference type="Proteomes" id="UP000284842">
    <property type="component" value="Unassembled WGS sequence"/>
</dbReference>
<name>A0A409WIQ3_9AGAR</name>
<evidence type="ECO:0000313" key="2">
    <source>
        <dbReference type="Proteomes" id="UP000284842"/>
    </source>
</evidence>
<sequence length="313" mass="35308">MDVDELIKMAKINRNMRTIYLQVLTVRFSFAKILRNFMPRTLFAEFRAAQLRSDTVLSGSAVLQFFAERDFGDVDLDIYVSQSKSRAFLAFMQENFDLMPTVPNARQPPVHDPASFTGDSAAVFSSQHNADYSVVHHSGYVDGSIGRVVNFVYNNRIIQVISCIACPLETIMRFHSTIVMNVVTATHAYCLYPKATMIANHGLINGPLDEDIESCLQKYTQRGCDSSLIPHDNIAVSSWELWYNRFDWTGETSYSVFAAPRLSHPLVFCDVQVKNLIRQCLSEESSSSDDDYKNMDAEITPCIKGTFSSHFSA</sequence>
<dbReference type="InParanoid" id="A0A409WIQ3"/>
<keyword evidence="2" id="KW-1185">Reference proteome</keyword>
<proteinExistence type="predicted"/>
<gene>
    <name evidence="1" type="ORF">CVT24_001410</name>
</gene>
<reference evidence="1 2" key="1">
    <citation type="journal article" date="2018" name="Evol. Lett.">
        <title>Horizontal gene cluster transfer increased hallucinogenic mushroom diversity.</title>
        <authorList>
            <person name="Reynolds H.T."/>
            <person name="Vijayakumar V."/>
            <person name="Gluck-Thaler E."/>
            <person name="Korotkin H.B."/>
            <person name="Matheny P.B."/>
            <person name="Slot J.C."/>
        </authorList>
    </citation>
    <scope>NUCLEOTIDE SEQUENCE [LARGE SCALE GENOMIC DNA]</scope>
    <source>
        <strain evidence="1 2">2629</strain>
    </source>
</reference>
<comment type="caution">
    <text evidence="1">The sequence shown here is derived from an EMBL/GenBank/DDBJ whole genome shotgun (WGS) entry which is preliminary data.</text>
</comment>
<accession>A0A409WIQ3</accession>
<dbReference type="AlphaFoldDB" id="A0A409WIQ3"/>
<organism evidence="1 2">
    <name type="scientific">Panaeolus cyanescens</name>
    <dbReference type="NCBI Taxonomy" id="181874"/>
    <lineage>
        <taxon>Eukaryota</taxon>
        <taxon>Fungi</taxon>
        <taxon>Dikarya</taxon>
        <taxon>Basidiomycota</taxon>
        <taxon>Agaricomycotina</taxon>
        <taxon>Agaricomycetes</taxon>
        <taxon>Agaricomycetidae</taxon>
        <taxon>Agaricales</taxon>
        <taxon>Agaricineae</taxon>
        <taxon>Galeropsidaceae</taxon>
        <taxon>Panaeolus</taxon>
    </lineage>
</organism>
<dbReference type="OrthoDB" id="3041043at2759"/>
<evidence type="ECO:0000313" key="1">
    <source>
        <dbReference type="EMBL" id="PPQ78375.1"/>
    </source>
</evidence>